<feature type="transmembrane region" description="Helical" evidence="1">
    <location>
        <begin position="12"/>
        <end position="40"/>
    </location>
</feature>
<feature type="transmembrane region" description="Helical" evidence="1">
    <location>
        <begin position="65"/>
        <end position="86"/>
    </location>
</feature>
<accession>A0AAU8REI4</accession>
<dbReference type="NCBIfam" id="NF040945">
    <property type="entry name" value="CCC_membrane"/>
    <property type="match status" value="1"/>
</dbReference>
<keyword evidence="1" id="KW-0812">Transmembrane</keyword>
<dbReference type="RefSeq" id="WP_029445786.1">
    <property type="nucleotide sequence ID" value="NZ_CP009976.1"/>
</dbReference>
<dbReference type="KEGG" id="cbat:M666_10275"/>
<dbReference type="Pfam" id="PF07666">
    <property type="entry name" value="MpPF26"/>
    <property type="match status" value="1"/>
</dbReference>
<evidence type="ECO:0000256" key="1">
    <source>
        <dbReference type="SAM" id="Phobius"/>
    </source>
</evidence>
<protein>
    <submittedName>
        <fullName evidence="2">Membrane protein</fullName>
    </submittedName>
</protein>
<evidence type="ECO:0000313" key="3">
    <source>
        <dbReference type="Proteomes" id="UP000030786"/>
    </source>
</evidence>
<dbReference type="AlphaFoldDB" id="A0AAU8REI4"/>
<dbReference type="Proteomes" id="UP000030786">
    <property type="component" value="Chromosome"/>
</dbReference>
<keyword evidence="1" id="KW-1133">Transmembrane helix</keyword>
<keyword evidence="1" id="KW-0472">Membrane</keyword>
<organism evidence="2 3">
    <name type="scientific">Cellulophaga baltica 18</name>
    <dbReference type="NCBI Taxonomy" id="1348584"/>
    <lineage>
        <taxon>Bacteria</taxon>
        <taxon>Pseudomonadati</taxon>
        <taxon>Bacteroidota</taxon>
        <taxon>Flavobacteriia</taxon>
        <taxon>Flavobacteriales</taxon>
        <taxon>Flavobacteriaceae</taxon>
        <taxon>Cellulophaga</taxon>
    </lineage>
</organism>
<dbReference type="InterPro" id="IPR011655">
    <property type="entry name" value="MpPF26"/>
</dbReference>
<reference evidence="2 3" key="1">
    <citation type="journal article" date="2014" name="Environ. Microbiol.">
        <title>Contrasting genomic patterns and infection strategies of two co-existing Bacteroidetes podovirus genera.</title>
        <authorList>
            <person name="Holmfeldt K."/>
            <person name="Howard-Varona C."/>
            <person name="Solonenko N."/>
            <person name="Sullivan M.B."/>
        </authorList>
    </citation>
    <scope>NUCLEOTIDE SEQUENCE [LARGE SCALE GENOMIC DNA]</scope>
    <source>
        <strain evidence="2 3">18</strain>
    </source>
</reference>
<name>A0AAU8REI4_9FLAO</name>
<evidence type="ECO:0000313" key="2">
    <source>
        <dbReference type="EMBL" id="AIZ41930.1"/>
    </source>
</evidence>
<sequence length="112" mass="12540">MEQQKLPNATMIIVLGILGYLCCCFAALGIIPSAIAFFMATKSQKLYEEKPEVYDNYNIIKTGKIVALIALILNILIIIIIIIYTLSTVGWEAWTTEFSRQWTEGLESGGNY</sequence>
<gene>
    <name evidence="2" type="ORF">M666_10275</name>
</gene>
<proteinExistence type="predicted"/>
<dbReference type="EMBL" id="CP009976">
    <property type="protein sequence ID" value="AIZ41930.1"/>
    <property type="molecule type" value="Genomic_DNA"/>
</dbReference>
<dbReference type="GeneID" id="78061126"/>